<dbReference type="SUPFAM" id="SSF51445">
    <property type="entry name" value="(Trans)glycosidases"/>
    <property type="match status" value="1"/>
</dbReference>
<keyword evidence="4" id="KW-0443">Lipid metabolism</keyword>
<comment type="similarity">
    <text evidence="1">Belongs to the glycosyl hydrolase 59 family.</text>
</comment>
<evidence type="ECO:0000256" key="1">
    <source>
        <dbReference type="ARBA" id="ARBA00005637"/>
    </source>
</evidence>
<dbReference type="Gene3D" id="3.20.20.70">
    <property type="entry name" value="Aldolase class I"/>
    <property type="match status" value="1"/>
</dbReference>
<dbReference type="PRINTS" id="PR00850">
    <property type="entry name" value="GLHYDRLASE59"/>
</dbReference>
<dbReference type="EC" id="3.2.1.46" evidence="2"/>
<dbReference type="AlphaFoldDB" id="A0ABD2QMM8"/>
<dbReference type="GO" id="GO:0016020">
    <property type="term" value="C:membrane"/>
    <property type="evidence" value="ECO:0007669"/>
    <property type="project" value="GOC"/>
</dbReference>
<evidence type="ECO:0000259" key="8">
    <source>
        <dbReference type="Pfam" id="PF02057"/>
    </source>
</evidence>
<feature type="signal peptide" evidence="7">
    <location>
        <begin position="1"/>
        <end position="19"/>
    </location>
</feature>
<dbReference type="Proteomes" id="UP001626550">
    <property type="component" value="Unassembled WGS sequence"/>
</dbReference>
<evidence type="ECO:0000256" key="3">
    <source>
        <dbReference type="ARBA" id="ARBA00022919"/>
    </source>
</evidence>
<evidence type="ECO:0000313" key="9">
    <source>
        <dbReference type="EMBL" id="KAL3320785.1"/>
    </source>
</evidence>
<evidence type="ECO:0000256" key="6">
    <source>
        <dbReference type="PIRSR" id="PIRSR601286-50"/>
    </source>
</evidence>
<feature type="active site" description="Proton donor/acceptor" evidence="6">
    <location>
        <position position="169"/>
    </location>
</feature>
<dbReference type="PANTHER" id="PTHR15172:SF1">
    <property type="entry name" value="GALACTOCEREBROSIDASE"/>
    <property type="match status" value="1"/>
</dbReference>
<keyword evidence="4" id="KW-0442">Lipid degradation</keyword>
<name>A0ABD2QMM8_9PLAT</name>
<feature type="chain" id="PRO_5044783988" description="galactosylceramidase" evidence="7">
    <location>
        <begin position="20"/>
        <end position="283"/>
    </location>
</feature>
<feature type="active site" description="Nucleophile" evidence="6">
    <location>
        <position position="246"/>
    </location>
</feature>
<dbReference type="InterPro" id="IPR001286">
    <property type="entry name" value="Glyco_hydro_59"/>
</dbReference>
<dbReference type="Pfam" id="PF02057">
    <property type="entry name" value="Glyco_hydro_59"/>
    <property type="match status" value="1"/>
</dbReference>
<dbReference type="GO" id="GO:0004336">
    <property type="term" value="F:galactosylceramidase activity"/>
    <property type="evidence" value="ECO:0007669"/>
    <property type="project" value="UniProtKB-EC"/>
</dbReference>
<organism evidence="9 10">
    <name type="scientific">Cichlidogyrus casuarinus</name>
    <dbReference type="NCBI Taxonomy" id="1844966"/>
    <lineage>
        <taxon>Eukaryota</taxon>
        <taxon>Metazoa</taxon>
        <taxon>Spiralia</taxon>
        <taxon>Lophotrochozoa</taxon>
        <taxon>Platyhelminthes</taxon>
        <taxon>Monogenea</taxon>
        <taxon>Monopisthocotylea</taxon>
        <taxon>Dactylogyridea</taxon>
        <taxon>Ancyrocephalidae</taxon>
        <taxon>Cichlidogyrus</taxon>
    </lineage>
</organism>
<dbReference type="InterPro" id="IPR017853">
    <property type="entry name" value="GH"/>
</dbReference>
<evidence type="ECO:0000256" key="5">
    <source>
        <dbReference type="ARBA" id="ARBA00033098"/>
    </source>
</evidence>
<protein>
    <recommendedName>
        <fullName evidence="2">galactosylceramidase</fullName>
        <ecNumber evidence="2">3.2.1.46</ecNumber>
    </recommendedName>
    <alternativeName>
        <fullName evidence="5">Galactosylceramidase</fullName>
    </alternativeName>
</protein>
<proteinExistence type="inferred from homology"/>
<reference evidence="9 10" key="1">
    <citation type="submission" date="2024-11" db="EMBL/GenBank/DDBJ databases">
        <title>Adaptive evolution of stress response genes in parasites aligns with host niche diversity.</title>
        <authorList>
            <person name="Hahn C."/>
            <person name="Resl P."/>
        </authorList>
    </citation>
    <scope>NUCLEOTIDE SEQUENCE [LARGE SCALE GENOMIC DNA]</scope>
    <source>
        <strain evidence="9">EGGRZ-B1_66</strain>
        <tissue evidence="9">Body</tissue>
    </source>
</reference>
<gene>
    <name evidence="9" type="ORF">Ciccas_000531</name>
</gene>
<keyword evidence="10" id="KW-1185">Reference proteome</keyword>
<dbReference type="InterPro" id="IPR013785">
    <property type="entry name" value="Aldolase_TIM"/>
</dbReference>
<evidence type="ECO:0000256" key="4">
    <source>
        <dbReference type="ARBA" id="ARBA00022963"/>
    </source>
</evidence>
<keyword evidence="3" id="KW-0746">Sphingolipid metabolism</keyword>
<comment type="caution">
    <text evidence="9">The sequence shown here is derived from an EMBL/GenBank/DDBJ whole genome shotgun (WGS) entry which is preliminary data.</text>
</comment>
<dbReference type="GO" id="GO:0016042">
    <property type="term" value="P:lipid catabolic process"/>
    <property type="evidence" value="ECO:0007669"/>
    <property type="project" value="UniProtKB-KW"/>
</dbReference>
<dbReference type="GO" id="GO:0006665">
    <property type="term" value="P:sphingolipid metabolic process"/>
    <property type="evidence" value="ECO:0007669"/>
    <property type="project" value="UniProtKB-KW"/>
</dbReference>
<evidence type="ECO:0000256" key="2">
    <source>
        <dbReference type="ARBA" id="ARBA00012657"/>
    </source>
</evidence>
<sequence length="283" mass="31760">MVLWLILLTCICSVFQVDSTELRFNADGKLGRRFEGIGAISGGGATTKLLRLYPEDKLAEIIDVLFKPDFMASLHALKVEIGGDAQSTEGTEASHMHSEDDENYERGYEWLLMKEAKERNPKLVFHSLPWAFPGWCKTAEKTALYVTKWLLGAQAYHNITVSTVGCWNEKVVQGSYIHTLRKTLDDHGLQHVGIVALDLTTYDEILDMLKKDASLKDAIKWIGIHYPHVASPDEAQDSGIPLMASEEYSTFNDDQGAACWARVIFFLIFLVLSLDAESELREC</sequence>
<keyword evidence="7" id="KW-0732">Signal</keyword>
<evidence type="ECO:0000256" key="7">
    <source>
        <dbReference type="SAM" id="SignalP"/>
    </source>
</evidence>
<feature type="domain" description="Glycosyl hydrolase family 59 catalytic" evidence="8">
    <location>
        <begin position="34"/>
        <end position="264"/>
    </location>
</feature>
<dbReference type="EMBL" id="JBJKFK010000029">
    <property type="protein sequence ID" value="KAL3320785.1"/>
    <property type="molecule type" value="Genomic_DNA"/>
</dbReference>
<evidence type="ECO:0000313" key="10">
    <source>
        <dbReference type="Proteomes" id="UP001626550"/>
    </source>
</evidence>
<dbReference type="PANTHER" id="PTHR15172">
    <property type="entry name" value="GALACTOCEREBROSIDASE"/>
    <property type="match status" value="1"/>
</dbReference>
<accession>A0ABD2QMM8</accession>
<dbReference type="InterPro" id="IPR049161">
    <property type="entry name" value="GH59_cat"/>
</dbReference>